<keyword evidence="4" id="KW-0540">Nuclease</keyword>
<gene>
    <name evidence="12" type="primary">LOC113728783</name>
</gene>
<name>A0A6P6W0L5_COFAR</name>
<reference evidence="11" key="1">
    <citation type="journal article" date="2025" name="Foods">
        <title>Unveiling the Microbial Signatures of Arabica Coffee Cherries: Insights into Ripeness Specific Diversity, Functional Traits, and Implications for Quality and Safety.</title>
        <authorList>
            <consortium name="RefSeq"/>
            <person name="Tenea G.N."/>
            <person name="Cifuentes V."/>
            <person name="Reyes P."/>
            <person name="Cevallos-Vallejos M."/>
        </authorList>
    </citation>
    <scope>NUCLEOTIDE SEQUENCE [LARGE SCALE GENOMIC DNA]</scope>
</reference>
<sequence>MAESTRFRTIEEQVRKQEIKLQEVIESLHTSKSEHQQIRKDLKVELEENNRRMEGLLSGLEQNFTQMFEQKFNDLLLKLNSGREQANEGSSRMIDQLPLLPTPPAHQRLTTDGEAQRSFRKDGSKFYIPNPPKIDLQMFAGDNPREWLRKCNKYFLNYQVPEEHKVDVIEMYLEGRADKWFQGVKIAKPKMSWEEFANLLCCRFNDRTCLDIVEEFNKLQQIGNVEEYQEKFEELKALMMIRNRSLDETYFISSFISGLKEEIKPMIKMLKPATLAEAFELSQWQEYAVKLQNKSSKENVKPLGENRLGLSRNTGTAFGINSYRIPNHSSPNHPKLANRQEGTKDPRRLSAQEMQYRRNNGLCFKCGEKYGVGHQCRVGHTHCMVLEEEEETAFEDALGEQDEHTGNPGQSMEMSLHALSEALKRKTITLTGILDGEEVLILVDTGSSDSYISSELVIGMDVKYKWVDQPFSVIMGNETTVTSNAICPGVQWSINQHKFKFDLKAMELGGWDIILGVDWMTHFSPITFDFQQLRISLHHAGGEIHLHGQADNCDMDLIRGKDLRTFIEYKKQMCMAMSSQQQEGSRLESTPQKVQELLQEYEDIFQTPSSLPPSRSVDHEIPLKPDAQPFKLKPYRYPHYHKEEIERQVTEMLQTGIVKHSNSPFASPVLLVKKKEGTWRFCVDYRKLNDLTIKDRFPIPNVDELLDELAGAVFKTKLDLTAGYHQIKVKAQDTYKTAFQTHCGHFEFLVMPFGLTNAPATFQALMNQVFQPYLRKFVLVFFDDILIYSPTLEDHLHHLRIVLDLLKNNQLYVKKSKCEFAQKRIDI</sequence>
<reference evidence="12" key="2">
    <citation type="submission" date="2025-08" db="UniProtKB">
        <authorList>
            <consortium name="RefSeq"/>
        </authorList>
    </citation>
    <scope>IDENTIFICATION</scope>
    <source>
        <tissue evidence="12">Leaves</tissue>
    </source>
</reference>
<evidence type="ECO:0000259" key="10">
    <source>
        <dbReference type="PROSITE" id="PS50878"/>
    </source>
</evidence>
<keyword evidence="1" id="KW-0645">Protease</keyword>
<proteinExistence type="predicted"/>
<feature type="coiled-coil region" evidence="8">
    <location>
        <begin position="32"/>
        <end position="63"/>
    </location>
</feature>
<feature type="region of interest" description="Disordered" evidence="9">
    <location>
        <begin position="322"/>
        <end position="346"/>
    </location>
</feature>
<evidence type="ECO:0000256" key="4">
    <source>
        <dbReference type="ARBA" id="ARBA00022722"/>
    </source>
</evidence>
<dbReference type="Pfam" id="PF19259">
    <property type="entry name" value="Ty3_capsid"/>
    <property type="match status" value="1"/>
</dbReference>
<dbReference type="RefSeq" id="XP_027108949.1">
    <property type="nucleotide sequence ID" value="XM_027253148.2"/>
</dbReference>
<dbReference type="Pfam" id="PF00078">
    <property type="entry name" value="RVT_1"/>
    <property type="match status" value="1"/>
</dbReference>
<keyword evidence="6" id="KW-0378">Hydrolase</keyword>
<dbReference type="CDD" id="cd00303">
    <property type="entry name" value="retropepsin_like"/>
    <property type="match status" value="1"/>
</dbReference>
<dbReference type="Gene3D" id="3.30.70.270">
    <property type="match status" value="1"/>
</dbReference>
<dbReference type="SUPFAM" id="SSF56672">
    <property type="entry name" value="DNA/RNA polymerases"/>
    <property type="match status" value="1"/>
</dbReference>
<evidence type="ECO:0000256" key="2">
    <source>
        <dbReference type="ARBA" id="ARBA00022679"/>
    </source>
</evidence>
<dbReference type="GeneID" id="113728783"/>
<evidence type="ECO:0000256" key="9">
    <source>
        <dbReference type="SAM" id="MobiDB-lite"/>
    </source>
</evidence>
<dbReference type="SUPFAM" id="SSF50630">
    <property type="entry name" value="Acid proteases"/>
    <property type="match status" value="1"/>
</dbReference>
<dbReference type="InterPro" id="IPR045358">
    <property type="entry name" value="Ty3_capsid"/>
</dbReference>
<dbReference type="PROSITE" id="PS50878">
    <property type="entry name" value="RT_POL"/>
    <property type="match status" value="1"/>
</dbReference>
<dbReference type="Pfam" id="PF08284">
    <property type="entry name" value="RVP_2"/>
    <property type="match status" value="1"/>
</dbReference>
<evidence type="ECO:0000256" key="3">
    <source>
        <dbReference type="ARBA" id="ARBA00022695"/>
    </source>
</evidence>
<evidence type="ECO:0000313" key="12">
    <source>
        <dbReference type="RefSeq" id="XP_027108949.1"/>
    </source>
</evidence>
<dbReference type="PROSITE" id="PS00141">
    <property type="entry name" value="ASP_PROTEASE"/>
    <property type="match status" value="1"/>
</dbReference>
<dbReference type="GO" id="GO:0004519">
    <property type="term" value="F:endonuclease activity"/>
    <property type="evidence" value="ECO:0007669"/>
    <property type="project" value="UniProtKB-KW"/>
</dbReference>
<dbReference type="PANTHER" id="PTHR24559">
    <property type="entry name" value="TRANSPOSON TY3-I GAG-POL POLYPROTEIN"/>
    <property type="match status" value="1"/>
</dbReference>
<evidence type="ECO:0000256" key="5">
    <source>
        <dbReference type="ARBA" id="ARBA00022759"/>
    </source>
</evidence>
<keyword evidence="2" id="KW-0808">Transferase</keyword>
<organism evidence="11 12">
    <name type="scientific">Coffea arabica</name>
    <name type="common">Arabian coffee</name>
    <dbReference type="NCBI Taxonomy" id="13443"/>
    <lineage>
        <taxon>Eukaryota</taxon>
        <taxon>Viridiplantae</taxon>
        <taxon>Streptophyta</taxon>
        <taxon>Embryophyta</taxon>
        <taxon>Tracheophyta</taxon>
        <taxon>Spermatophyta</taxon>
        <taxon>Magnoliopsida</taxon>
        <taxon>eudicotyledons</taxon>
        <taxon>Gunneridae</taxon>
        <taxon>Pentapetalae</taxon>
        <taxon>asterids</taxon>
        <taxon>lamiids</taxon>
        <taxon>Gentianales</taxon>
        <taxon>Rubiaceae</taxon>
        <taxon>Ixoroideae</taxon>
        <taxon>Gardenieae complex</taxon>
        <taxon>Bertiereae - Coffeeae clade</taxon>
        <taxon>Coffeeae</taxon>
        <taxon>Coffea</taxon>
    </lineage>
</organism>
<evidence type="ECO:0000256" key="1">
    <source>
        <dbReference type="ARBA" id="ARBA00022670"/>
    </source>
</evidence>
<dbReference type="InterPro" id="IPR043128">
    <property type="entry name" value="Rev_trsase/Diguanyl_cyclase"/>
</dbReference>
<dbReference type="GO" id="GO:0006508">
    <property type="term" value="P:proteolysis"/>
    <property type="evidence" value="ECO:0007669"/>
    <property type="project" value="UniProtKB-KW"/>
</dbReference>
<evidence type="ECO:0000256" key="6">
    <source>
        <dbReference type="ARBA" id="ARBA00022801"/>
    </source>
</evidence>
<dbReference type="InterPro" id="IPR001969">
    <property type="entry name" value="Aspartic_peptidase_AS"/>
</dbReference>
<evidence type="ECO:0000256" key="8">
    <source>
        <dbReference type="SAM" id="Coils"/>
    </source>
</evidence>
<feature type="region of interest" description="Disordered" evidence="9">
    <location>
        <begin position="89"/>
        <end position="115"/>
    </location>
</feature>
<feature type="domain" description="Reverse transcriptase" evidence="10">
    <location>
        <begin position="653"/>
        <end position="827"/>
    </location>
</feature>
<protein>
    <recommendedName>
        <fullName evidence="10">Reverse transcriptase domain-containing protein</fullName>
    </recommendedName>
</protein>
<evidence type="ECO:0000256" key="7">
    <source>
        <dbReference type="ARBA" id="ARBA00022918"/>
    </source>
</evidence>
<keyword evidence="11" id="KW-1185">Reference proteome</keyword>
<dbReference type="AlphaFoldDB" id="A0A6P6W0L5"/>
<dbReference type="FunFam" id="3.10.10.10:FF:000007">
    <property type="entry name" value="Retrovirus-related Pol polyprotein from transposon 17.6-like Protein"/>
    <property type="match status" value="1"/>
</dbReference>
<dbReference type="InterPro" id="IPR000477">
    <property type="entry name" value="RT_dom"/>
</dbReference>
<dbReference type="Proteomes" id="UP001652660">
    <property type="component" value="Chromosome 2e"/>
</dbReference>
<keyword evidence="3" id="KW-0548">Nucleotidyltransferase</keyword>
<dbReference type="PANTHER" id="PTHR24559:SF448">
    <property type="entry name" value="RNA-DIRECTED DNA POLYMERASE"/>
    <property type="match status" value="1"/>
</dbReference>
<dbReference type="Gene3D" id="2.40.70.10">
    <property type="entry name" value="Acid Proteases"/>
    <property type="match status" value="1"/>
</dbReference>
<dbReference type="InterPro" id="IPR021109">
    <property type="entry name" value="Peptidase_aspartic_dom_sf"/>
</dbReference>
<dbReference type="Gene3D" id="3.10.10.10">
    <property type="entry name" value="HIV Type 1 Reverse Transcriptase, subunit A, domain 1"/>
    <property type="match status" value="1"/>
</dbReference>
<keyword evidence="8" id="KW-0175">Coiled coil</keyword>
<dbReference type="InterPro" id="IPR053134">
    <property type="entry name" value="RNA-dir_DNA_polymerase"/>
</dbReference>
<accession>A0A6P6W0L5</accession>
<keyword evidence="5" id="KW-0255">Endonuclease</keyword>
<evidence type="ECO:0000313" key="11">
    <source>
        <dbReference type="Proteomes" id="UP001652660"/>
    </source>
</evidence>
<dbReference type="OrthoDB" id="1738534at2759"/>
<dbReference type="CDD" id="cd01647">
    <property type="entry name" value="RT_LTR"/>
    <property type="match status" value="1"/>
</dbReference>
<dbReference type="InterPro" id="IPR043502">
    <property type="entry name" value="DNA/RNA_pol_sf"/>
</dbReference>
<keyword evidence="7" id="KW-0695">RNA-directed DNA polymerase</keyword>
<dbReference type="GO" id="GO:0004190">
    <property type="term" value="F:aspartic-type endopeptidase activity"/>
    <property type="evidence" value="ECO:0007669"/>
    <property type="project" value="InterPro"/>
</dbReference>
<dbReference type="GO" id="GO:0003964">
    <property type="term" value="F:RNA-directed DNA polymerase activity"/>
    <property type="evidence" value="ECO:0007669"/>
    <property type="project" value="UniProtKB-KW"/>
</dbReference>